<reference evidence="2 3" key="1">
    <citation type="submission" date="2016-10" db="EMBL/GenBank/DDBJ databases">
        <authorList>
            <person name="de Groot N.N."/>
        </authorList>
    </citation>
    <scope>NUCLEOTIDE SEQUENCE [LARGE SCALE GENOMIC DNA]</scope>
    <source>
        <strain evidence="2 3">AR67</strain>
    </source>
</reference>
<evidence type="ECO:0000313" key="3">
    <source>
        <dbReference type="Proteomes" id="UP000182192"/>
    </source>
</evidence>
<evidence type="ECO:0008006" key="4">
    <source>
        <dbReference type="Google" id="ProtNLM"/>
    </source>
</evidence>
<feature type="signal peptide" evidence="1">
    <location>
        <begin position="1"/>
        <end position="21"/>
    </location>
</feature>
<dbReference type="OrthoDB" id="359707at2"/>
<organism evidence="2 3">
    <name type="scientific">Ruminococcus albus</name>
    <dbReference type="NCBI Taxonomy" id="1264"/>
    <lineage>
        <taxon>Bacteria</taxon>
        <taxon>Bacillati</taxon>
        <taxon>Bacillota</taxon>
        <taxon>Clostridia</taxon>
        <taxon>Eubacteriales</taxon>
        <taxon>Oscillospiraceae</taxon>
        <taxon>Ruminococcus</taxon>
    </lineage>
</organism>
<dbReference type="RefSeq" id="WP_074963318.1">
    <property type="nucleotide sequence ID" value="NZ_FOKQ01000058.1"/>
</dbReference>
<gene>
    <name evidence="2" type="ORF">SAMN02910406_03578</name>
</gene>
<dbReference type="EMBL" id="FOKQ01000058">
    <property type="protein sequence ID" value="SFD28578.1"/>
    <property type="molecule type" value="Genomic_DNA"/>
</dbReference>
<dbReference type="AlphaFoldDB" id="A0A1I1R8U3"/>
<dbReference type="PROSITE" id="PS51257">
    <property type="entry name" value="PROKAR_LIPOPROTEIN"/>
    <property type="match status" value="1"/>
</dbReference>
<evidence type="ECO:0000313" key="2">
    <source>
        <dbReference type="EMBL" id="SFD28578.1"/>
    </source>
</evidence>
<dbReference type="Proteomes" id="UP000182192">
    <property type="component" value="Unassembled WGS sequence"/>
</dbReference>
<keyword evidence="1" id="KW-0732">Signal</keyword>
<accession>A0A1I1R8U3</accession>
<name>A0A1I1R8U3_RUMAL</name>
<sequence length="178" mass="19619">MKRIAVLILAALMLTSCGDTSKVDKLIEEQKTTGSGEVTLSPADEAIVEEAEKAVSEEQDKLTDTVTTTQPPMYIAPDESKLKNGDIDLDLTTLNPNLQYAEAVQISCEREEYKGKKIRIQGTFDYAFENGKEYFAVYIGDAAACCMAPFEFRTSEKLSYPDDYPKIGSTAIITGTYN</sequence>
<feature type="chain" id="PRO_5038675684" description="Lipoprotein" evidence="1">
    <location>
        <begin position="22"/>
        <end position="178"/>
    </location>
</feature>
<evidence type="ECO:0000256" key="1">
    <source>
        <dbReference type="SAM" id="SignalP"/>
    </source>
</evidence>
<proteinExistence type="predicted"/>
<protein>
    <recommendedName>
        <fullName evidence="4">Lipoprotein</fullName>
    </recommendedName>
</protein>